<evidence type="ECO:0000259" key="3">
    <source>
        <dbReference type="PROSITE" id="PS50203"/>
    </source>
</evidence>
<dbReference type="InterPro" id="IPR038765">
    <property type="entry name" value="Papain-like_cys_pep_sf"/>
</dbReference>
<dbReference type="PANTHER" id="PTHR10183">
    <property type="entry name" value="CALPAIN"/>
    <property type="match status" value="1"/>
</dbReference>
<dbReference type="SUPFAM" id="SSF49758">
    <property type="entry name" value="Calpain large subunit, middle domain (domain III)"/>
    <property type="match status" value="1"/>
</dbReference>
<dbReference type="Pfam" id="PF00648">
    <property type="entry name" value="Peptidase_C2"/>
    <property type="match status" value="1"/>
</dbReference>
<keyword evidence="4" id="KW-1185">Reference proteome</keyword>
<evidence type="ECO:0000256" key="2">
    <source>
        <dbReference type="PROSITE-ProRule" id="PRU00239"/>
    </source>
</evidence>
<dbReference type="InterPro" id="IPR022682">
    <property type="entry name" value="Calpain_domain_III"/>
</dbReference>
<protein>
    <submittedName>
        <fullName evidence="5">Calpain-9-like</fullName>
    </submittedName>
</protein>
<dbReference type="Gene3D" id="2.60.120.380">
    <property type="match status" value="1"/>
</dbReference>
<comment type="caution">
    <text evidence="2">Lacks conserved residue(s) required for the propagation of feature annotation.</text>
</comment>
<organism evidence="4 5">
    <name type="scientific">Limulus polyphemus</name>
    <name type="common">Atlantic horseshoe crab</name>
    <dbReference type="NCBI Taxonomy" id="6850"/>
    <lineage>
        <taxon>Eukaryota</taxon>
        <taxon>Metazoa</taxon>
        <taxon>Ecdysozoa</taxon>
        <taxon>Arthropoda</taxon>
        <taxon>Chelicerata</taxon>
        <taxon>Merostomata</taxon>
        <taxon>Xiphosura</taxon>
        <taxon>Limulidae</taxon>
        <taxon>Limulus</taxon>
    </lineage>
</organism>
<sequence length="540" mass="62564">MGQTFGDKAEKPDSVIISQKRFQNADALGTASYDYHYFRRLCREQGHLFEDFDFPPTNRILFGKNKASSTQITWMRPYEICTRPKFVSDGDSRCDIEQGDFGDSCLLAAISCLTLTPKFLDRVVPSDQSFGQGYCGIFRFRFWKFGEWVEIIVDDRLPTYRGRLNYLHSADPTEFWIALLEKAYAKFYGSYERLQRGQTGRVLQDLTGGIAQSFQLAEHNQHVVYQMVNSAVPRSTMLAVSIQTDHRNSLRLRNGLCTHHAYSVTGIARVRTYNGDIPLVRLRNPWGKGEWNGTWSDRSWEWDKLPERDKEMLSMRIRNDGEFWMSFDDFLKNFTHLYLIHIGPDDWMQENSLHNKRPWRAVLARRRWRSGFNAGGGPLYRETTAMNPQFHIHIPKNGAKKCHVVVSVTQHYTPGQVTEDGKKNAFYPIGFTVYEVPPNMARVTTQFLLTHQPLDVTTHSISRETVTFFTLPPGDFVIVPCTENPNCETRFLLRILTDEQSNIWEVNEDNLIYRDLNFSKPGELITTENGHNIITRIMHK</sequence>
<dbReference type="SUPFAM" id="SSF54001">
    <property type="entry name" value="Cysteine proteinases"/>
    <property type="match status" value="1"/>
</dbReference>
<dbReference type="InterPro" id="IPR022683">
    <property type="entry name" value="Calpain_III"/>
</dbReference>
<dbReference type="RefSeq" id="XP_022247173.1">
    <property type="nucleotide sequence ID" value="XM_022391465.1"/>
</dbReference>
<comment type="similarity">
    <text evidence="1">Belongs to the peptidase C2 family.</text>
</comment>
<accession>A0ABM1SU67</accession>
<dbReference type="PROSITE" id="PS50203">
    <property type="entry name" value="CALPAIN_CAT"/>
    <property type="match status" value="1"/>
</dbReference>
<dbReference type="CDD" id="cd00044">
    <property type="entry name" value="CysPc"/>
    <property type="match status" value="1"/>
</dbReference>
<dbReference type="InterPro" id="IPR001300">
    <property type="entry name" value="Peptidase_C2_calpain_cat"/>
</dbReference>
<evidence type="ECO:0000313" key="5">
    <source>
        <dbReference type="RefSeq" id="XP_022247173.1"/>
    </source>
</evidence>
<dbReference type="PRINTS" id="PR00704">
    <property type="entry name" value="CALPAIN"/>
</dbReference>
<dbReference type="Pfam" id="PF01067">
    <property type="entry name" value="Calpain_III"/>
    <property type="match status" value="1"/>
</dbReference>
<name>A0ABM1SU67_LIMPO</name>
<dbReference type="InterPro" id="IPR022684">
    <property type="entry name" value="Calpain_cysteine_protease"/>
</dbReference>
<dbReference type="GeneID" id="106463847"/>
<gene>
    <name evidence="5" type="primary">LOC106463847</name>
</gene>
<dbReference type="SMART" id="SM00720">
    <property type="entry name" value="calpain_III"/>
    <property type="match status" value="1"/>
</dbReference>
<evidence type="ECO:0000256" key="1">
    <source>
        <dbReference type="ARBA" id="ARBA00007623"/>
    </source>
</evidence>
<dbReference type="PANTHER" id="PTHR10183:SF424">
    <property type="entry name" value="CALPAIN-B-LIKE PROTEIN"/>
    <property type="match status" value="1"/>
</dbReference>
<dbReference type="SMART" id="SM00230">
    <property type="entry name" value="CysPc"/>
    <property type="match status" value="1"/>
</dbReference>
<dbReference type="Gene3D" id="3.90.70.10">
    <property type="entry name" value="Cysteine proteinases"/>
    <property type="match status" value="1"/>
</dbReference>
<reference evidence="5" key="1">
    <citation type="submission" date="2025-08" db="UniProtKB">
        <authorList>
            <consortium name="RefSeq"/>
        </authorList>
    </citation>
    <scope>IDENTIFICATION</scope>
    <source>
        <tissue evidence="5">Muscle</tissue>
    </source>
</reference>
<evidence type="ECO:0000313" key="4">
    <source>
        <dbReference type="Proteomes" id="UP000694941"/>
    </source>
</evidence>
<feature type="domain" description="Calpain catalytic" evidence="3">
    <location>
        <begin position="48"/>
        <end position="343"/>
    </location>
</feature>
<dbReference type="Proteomes" id="UP000694941">
    <property type="component" value="Unplaced"/>
</dbReference>
<dbReference type="InterPro" id="IPR036213">
    <property type="entry name" value="Calpain_III_sf"/>
</dbReference>
<proteinExistence type="inferred from homology"/>
<feature type="non-terminal residue" evidence="5">
    <location>
        <position position="540"/>
    </location>
</feature>